<comment type="caution">
    <text evidence="9">The sequence shown here is derived from an EMBL/GenBank/DDBJ whole genome shotgun (WGS) entry which is preliminary data.</text>
</comment>
<keyword evidence="7" id="KW-0732">Signal</keyword>
<feature type="compositionally biased region" description="Basic and acidic residues" evidence="6">
    <location>
        <begin position="431"/>
        <end position="442"/>
    </location>
</feature>
<dbReference type="GO" id="GO:0016279">
    <property type="term" value="F:protein-lysine N-methyltransferase activity"/>
    <property type="evidence" value="ECO:0007669"/>
    <property type="project" value="InterPro"/>
</dbReference>
<proteinExistence type="inferred from homology"/>
<dbReference type="SUPFAM" id="SSF53335">
    <property type="entry name" value="S-adenosyl-L-methionine-dependent methyltransferases"/>
    <property type="match status" value="1"/>
</dbReference>
<feature type="compositionally biased region" description="Acidic residues" evidence="6">
    <location>
        <begin position="344"/>
        <end position="373"/>
    </location>
</feature>
<keyword evidence="2" id="KW-0489">Methyltransferase</keyword>
<feature type="region of interest" description="Disordered" evidence="6">
    <location>
        <begin position="130"/>
        <end position="227"/>
    </location>
</feature>
<feature type="region of interest" description="Disordered" evidence="6">
    <location>
        <begin position="301"/>
        <end position="458"/>
    </location>
</feature>
<dbReference type="OrthoDB" id="430624at2759"/>
<dbReference type="PANTHER" id="PTHR13610">
    <property type="entry name" value="METHYLTRANSFERASE DOMAIN-CONTAINING PROTEIN"/>
    <property type="match status" value="1"/>
</dbReference>
<evidence type="ECO:0000313" key="10">
    <source>
        <dbReference type="Proteomes" id="UP000186817"/>
    </source>
</evidence>
<reference evidence="9 10" key="1">
    <citation type="submission" date="2016-02" db="EMBL/GenBank/DDBJ databases">
        <title>Genome analysis of coral dinoflagellate symbionts highlights evolutionary adaptations to a symbiotic lifestyle.</title>
        <authorList>
            <person name="Aranda M."/>
            <person name="Li Y."/>
            <person name="Liew Y.J."/>
            <person name="Baumgarten S."/>
            <person name="Simakov O."/>
            <person name="Wilson M."/>
            <person name="Piel J."/>
            <person name="Ashoor H."/>
            <person name="Bougouffa S."/>
            <person name="Bajic V.B."/>
            <person name="Ryu T."/>
            <person name="Ravasi T."/>
            <person name="Bayer T."/>
            <person name="Micklem G."/>
            <person name="Kim H."/>
            <person name="Bhak J."/>
            <person name="Lajeunesse T.C."/>
            <person name="Voolstra C.R."/>
        </authorList>
    </citation>
    <scope>NUCLEOTIDE SEQUENCE [LARGE SCALE GENOMIC DNA]</scope>
    <source>
        <strain evidence="9 10">CCMP2467</strain>
    </source>
</reference>
<sequence>MLRLRLLLFLLFFGQETAEQAEFLEKEKTEELQSRVATLEKEISFLNRISELEAEMQVLRKQLADCERSWDTSSKAANTGTSSEYTVFSVAAALTNDLASALLPMVLGILAYVSATTGFARDEKLKKARHGCSSTDGEPFAAHALSSSSGKKVQPKRRDSPTTKSLMAREEDETREAIGTLPDPDPPDPCCHDVPDVPCQNVSKEEVPAASPLPESDEPSPSEQAEDVRCYLSLSEVPPGLPPPFRPPPGLTRVEPLPVFQLDLNRAQGAADAVVVDGDIYPPDALLNMAPGLDSLQSLQGLQGLEEGEDEEDVNGETAACHEDPPQDGPEQPQITPNAHEDEVWPEAEDDGEDGEEEEDEEEETEERSEPEEQATKLPEEQVEENDLNQLADHKNHNSSGTNGNVSHKRPKKKHGSAEACKDRGRRAKQKRPERDSADPKSKAKKRSASPDQPELEQRKCRSNIVLIALAVAVIAGIGYKAPLSHFVIGVFPARQSNFSSFMEESLPEHCTNEIPGHVVVMGPEYKLPKKIVETKPSISLHAPCFLKSFQKVSKKYRPTGNWHWYKTGQASGEQLSIQHSHEPPIFSARARDDSAVVTFLTDNIFPKFGELNDMSYEWYVLQQDAGFVAMLPDPAAHESLQEAQRHWRPLFQKLAHTFYPRYFMAYASTFDEKSLEWIRKDFGVTSFPAVVVYTGHPQDELQIVQQDVREMTYDNLAQLIQDVEDGCMTWLHPILTFSDLKPITEKQRHLPSLEFDVVFGARDSAHGKLGMPEDCGALLPQAPYAGKWVPLITCPKVTVDFACKFAGVGPDDVACDLGCGLGGWCIAAAECGAKAIGLDINPDNLKQARASAEHAGVGDLCTFRECDFTSPSFSLPEDVTVLFVYLLPWALEFLEGVFLQAMRRGCRLVSFQFHPANFEPVEVSLFGGLKMYRQQNMGDMRQGAEAQGPDKDCESFLHSMD</sequence>
<dbReference type="Proteomes" id="UP000186817">
    <property type="component" value="Unassembled WGS sequence"/>
</dbReference>
<feature type="signal peptide" evidence="7">
    <location>
        <begin position="1"/>
        <end position="18"/>
    </location>
</feature>
<evidence type="ECO:0000256" key="3">
    <source>
        <dbReference type="ARBA" id="ARBA00022679"/>
    </source>
</evidence>
<feature type="coiled-coil region" evidence="5">
    <location>
        <begin position="29"/>
        <end position="69"/>
    </location>
</feature>
<gene>
    <name evidence="9" type="ORF">AK812_SmicGene37679</name>
</gene>
<dbReference type="CDD" id="cd02440">
    <property type="entry name" value="AdoMet_MTases"/>
    <property type="match status" value="1"/>
</dbReference>
<dbReference type="InterPro" id="IPR026170">
    <property type="entry name" value="FAM173A/B"/>
</dbReference>
<keyword evidence="5" id="KW-0175">Coiled coil</keyword>
<dbReference type="Gene3D" id="3.40.50.150">
    <property type="entry name" value="Vaccinia Virus protein VP39"/>
    <property type="match status" value="1"/>
</dbReference>
<evidence type="ECO:0000256" key="2">
    <source>
        <dbReference type="ARBA" id="ARBA00022603"/>
    </source>
</evidence>
<dbReference type="InterPro" id="IPR025714">
    <property type="entry name" value="Methyltranfer_dom"/>
</dbReference>
<keyword evidence="10" id="KW-1185">Reference proteome</keyword>
<feature type="compositionally biased region" description="Acidic residues" evidence="6">
    <location>
        <begin position="306"/>
        <end position="315"/>
    </location>
</feature>
<evidence type="ECO:0000256" key="4">
    <source>
        <dbReference type="ARBA" id="ARBA00022691"/>
    </source>
</evidence>
<dbReference type="GO" id="GO:1905706">
    <property type="term" value="P:regulation of mitochondrial ATP synthesis coupled proton transport"/>
    <property type="evidence" value="ECO:0007669"/>
    <property type="project" value="TreeGrafter"/>
</dbReference>
<dbReference type="Gene3D" id="3.40.30.10">
    <property type="entry name" value="Glutaredoxin"/>
    <property type="match status" value="1"/>
</dbReference>
<comment type="similarity">
    <text evidence="1">Belongs to the ANT/ATPSC lysine N-methyltransferase family.</text>
</comment>
<keyword evidence="4" id="KW-0949">S-adenosyl-L-methionine</keyword>
<dbReference type="Pfam" id="PF13847">
    <property type="entry name" value="Methyltransf_31"/>
    <property type="match status" value="1"/>
</dbReference>
<dbReference type="GO" id="GO:0005739">
    <property type="term" value="C:mitochondrion"/>
    <property type="evidence" value="ECO:0007669"/>
    <property type="project" value="TreeGrafter"/>
</dbReference>
<feature type="chain" id="PRO_5012909465" description="Methyltransferase domain-containing protein" evidence="7">
    <location>
        <begin position="19"/>
        <end position="962"/>
    </location>
</feature>
<evidence type="ECO:0000313" key="9">
    <source>
        <dbReference type="EMBL" id="OLP81738.1"/>
    </source>
</evidence>
<organism evidence="9 10">
    <name type="scientific">Symbiodinium microadriaticum</name>
    <name type="common">Dinoflagellate</name>
    <name type="synonym">Zooxanthella microadriatica</name>
    <dbReference type="NCBI Taxonomy" id="2951"/>
    <lineage>
        <taxon>Eukaryota</taxon>
        <taxon>Sar</taxon>
        <taxon>Alveolata</taxon>
        <taxon>Dinophyceae</taxon>
        <taxon>Suessiales</taxon>
        <taxon>Symbiodiniaceae</taxon>
        <taxon>Symbiodinium</taxon>
    </lineage>
</organism>
<evidence type="ECO:0000256" key="7">
    <source>
        <dbReference type="SAM" id="SignalP"/>
    </source>
</evidence>
<feature type="domain" description="Methyltransferase" evidence="8">
    <location>
        <begin position="813"/>
        <end position="871"/>
    </location>
</feature>
<dbReference type="InterPro" id="IPR029063">
    <property type="entry name" value="SAM-dependent_MTases_sf"/>
</dbReference>
<dbReference type="PANTHER" id="PTHR13610:SF11">
    <property type="entry name" value="METHYLTRANSFERASE DOMAIN-CONTAINING PROTEIN"/>
    <property type="match status" value="1"/>
</dbReference>
<evidence type="ECO:0000256" key="6">
    <source>
        <dbReference type="SAM" id="MobiDB-lite"/>
    </source>
</evidence>
<protein>
    <recommendedName>
        <fullName evidence="8">Methyltransferase domain-containing protein</fullName>
    </recommendedName>
</protein>
<dbReference type="EMBL" id="LSRX01001253">
    <property type="protein sequence ID" value="OLP81738.1"/>
    <property type="molecule type" value="Genomic_DNA"/>
</dbReference>
<accession>A0A1Q9CFN1</accession>
<name>A0A1Q9CFN1_SYMMI</name>
<dbReference type="GO" id="GO:0032259">
    <property type="term" value="P:methylation"/>
    <property type="evidence" value="ECO:0007669"/>
    <property type="project" value="UniProtKB-KW"/>
</dbReference>
<evidence type="ECO:0000256" key="1">
    <source>
        <dbReference type="ARBA" id="ARBA00010633"/>
    </source>
</evidence>
<keyword evidence="3" id="KW-0808">Transferase</keyword>
<dbReference type="AlphaFoldDB" id="A0A1Q9CFN1"/>
<evidence type="ECO:0000256" key="5">
    <source>
        <dbReference type="SAM" id="Coils"/>
    </source>
</evidence>
<evidence type="ECO:0000259" key="8">
    <source>
        <dbReference type="Pfam" id="PF13847"/>
    </source>
</evidence>